<evidence type="ECO:0000313" key="2">
    <source>
        <dbReference type="EMBL" id="VDD02194.1"/>
    </source>
</evidence>
<evidence type="ECO:0000313" key="1">
    <source>
        <dbReference type="EMBL" id="CAG7904705.1"/>
    </source>
</evidence>
<dbReference type="Proteomes" id="UP000694005">
    <property type="component" value="Chromosome A07"/>
</dbReference>
<organism evidence="2">
    <name type="scientific">Brassica campestris</name>
    <name type="common">Field mustard</name>
    <dbReference type="NCBI Taxonomy" id="3711"/>
    <lineage>
        <taxon>Eukaryota</taxon>
        <taxon>Viridiplantae</taxon>
        <taxon>Streptophyta</taxon>
        <taxon>Embryophyta</taxon>
        <taxon>Tracheophyta</taxon>
        <taxon>Spermatophyta</taxon>
        <taxon>Magnoliopsida</taxon>
        <taxon>eudicotyledons</taxon>
        <taxon>Gunneridae</taxon>
        <taxon>Pentapetalae</taxon>
        <taxon>rosids</taxon>
        <taxon>malvids</taxon>
        <taxon>Brassicales</taxon>
        <taxon>Brassicaceae</taxon>
        <taxon>Brassiceae</taxon>
        <taxon>Brassica</taxon>
    </lineage>
</organism>
<sequence length="98" mass="11541">MVVLLLRRRFWPVPLLYMGLGFKGCIRSRVVCWRQQSSTLFGERRHRRLRDPLRAAVDTIWDWTTSLPRVWFSSTVSEPGFGIIGSVFRVGESWKRLC</sequence>
<name>A0A3P6BMQ9_BRACM</name>
<protein>
    <submittedName>
        <fullName evidence="1">Uncharacterized protein</fullName>
    </submittedName>
</protein>
<dbReference type="EMBL" id="LR031574">
    <property type="protein sequence ID" value="VDD02194.1"/>
    <property type="molecule type" value="Genomic_DNA"/>
</dbReference>
<dbReference type="EMBL" id="LS974623">
    <property type="protein sequence ID" value="CAG7904705.1"/>
    <property type="molecule type" value="Genomic_DNA"/>
</dbReference>
<reference evidence="2" key="1">
    <citation type="submission" date="2018-11" db="EMBL/GenBank/DDBJ databases">
        <authorList>
            <consortium name="Genoscope - CEA"/>
            <person name="William W."/>
        </authorList>
    </citation>
    <scope>NUCLEOTIDE SEQUENCE</scope>
</reference>
<dbReference type="AlphaFoldDB" id="A0A3P6BMQ9"/>
<proteinExistence type="predicted"/>
<dbReference type="Gramene" id="A07p43490.2_BraZ1">
    <property type="protein sequence ID" value="A07p43490.2_BraZ1.CDS"/>
    <property type="gene ID" value="A07g43490.2_BraZ1"/>
</dbReference>
<gene>
    <name evidence="2" type="ORF">BRAA07T31671Z</name>
    <name evidence="1" type="ORF">BRAPAZ1V2_A07P43490.2</name>
</gene>
<accession>A0A3P6BMQ9</accession>